<dbReference type="HOGENOM" id="CLU_1444429_0_0_1"/>
<proteinExistence type="predicted"/>
<dbReference type="VEuPathDB" id="VectorBase:RPRC003989"/>
<reference evidence="1" key="1">
    <citation type="submission" date="2015-05" db="UniProtKB">
        <authorList>
            <consortium name="EnsemblMetazoa"/>
        </authorList>
    </citation>
    <scope>IDENTIFICATION</scope>
</reference>
<dbReference type="InParanoid" id="T1HIW6"/>
<accession>T1HIW6</accession>
<dbReference type="EnsemblMetazoa" id="RPRC003989-RA">
    <property type="protein sequence ID" value="RPRC003989-PA"/>
    <property type="gene ID" value="RPRC003989"/>
</dbReference>
<dbReference type="EMBL" id="ACPB03036064">
    <property type="status" value="NOT_ANNOTATED_CDS"/>
    <property type="molecule type" value="Genomic_DNA"/>
</dbReference>
<dbReference type="Proteomes" id="UP000015103">
    <property type="component" value="Unassembled WGS sequence"/>
</dbReference>
<keyword evidence="2" id="KW-1185">Reference proteome</keyword>
<dbReference type="AlphaFoldDB" id="T1HIW6"/>
<protein>
    <submittedName>
        <fullName evidence="1">Uncharacterized protein</fullName>
    </submittedName>
</protein>
<name>T1HIW6_RHOPR</name>
<dbReference type="OMA" id="ANIYGWK"/>
<organism evidence="1 2">
    <name type="scientific">Rhodnius prolixus</name>
    <name type="common">Triatomid bug</name>
    <dbReference type="NCBI Taxonomy" id="13249"/>
    <lineage>
        <taxon>Eukaryota</taxon>
        <taxon>Metazoa</taxon>
        <taxon>Ecdysozoa</taxon>
        <taxon>Arthropoda</taxon>
        <taxon>Hexapoda</taxon>
        <taxon>Insecta</taxon>
        <taxon>Pterygota</taxon>
        <taxon>Neoptera</taxon>
        <taxon>Paraneoptera</taxon>
        <taxon>Hemiptera</taxon>
        <taxon>Heteroptera</taxon>
        <taxon>Panheteroptera</taxon>
        <taxon>Cimicomorpha</taxon>
        <taxon>Reduviidae</taxon>
        <taxon>Triatominae</taxon>
        <taxon>Rhodnius</taxon>
    </lineage>
</organism>
<evidence type="ECO:0000313" key="1">
    <source>
        <dbReference type="EnsemblMetazoa" id="RPRC003989-PA"/>
    </source>
</evidence>
<evidence type="ECO:0000313" key="2">
    <source>
        <dbReference type="Proteomes" id="UP000015103"/>
    </source>
</evidence>
<sequence>MASKGSNSSQLSGESVINDQEKRDIFAVLMSRFDHMCEELRYIKTDISNSRAETKEITKVISENNVELKNSVTFMKETVKKFEEDFVKLKKENNYLKKELELLRVFSATNHQLIYRNSIKISNLPKVEQENLLEIVEKISNVIGFVFSPEKIDSVYRTRNRNPLMDPLIIVSFVRNIDKTEFLKLKRN</sequence>